<feature type="domain" description="3-hydroxyisobutyrate dehydrogenase-like NAD-binding" evidence="6">
    <location>
        <begin position="165"/>
        <end position="292"/>
    </location>
</feature>
<evidence type="ECO:0000259" key="5">
    <source>
        <dbReference type="Pfam" id="PF03446"/>
    </source>
</evidence>
<dbReference type="EMBL" id="UOEJ01000224">
    <property type="protein sequence ID" value="VAW05975.1"/>
    <property type="molecule type" value="Genomic_DNA"/>
</dbReference>
<dbReference type="Gene3D" id="1.10.1040.10">
    <property type="entry name" value="N-(1-d-carboxylethyl)-l-norvaline Dehydrogenase, domain 2"/>
    <property type="match status" value="1"/>
</dbReference>
<sequence>MAKVGFIGLGNMGGGMARNILQAGHELKVFDLNGQVMADICADGATAASCAVDAASGVDAVITMLPAGKHVKSVYLGPDGLIAAATPGTVMMDCSTIDVDSAREVVTLATEAGLKMVDAPVSGGVAAAAAGSLTFMAGGTADAFASAEGYLSNMGANIIHAGKAGSGQAAKICNNMMLGIQMISVSEAFILAEKLGLAAEKLFEISSKASGQCWSLTSYCPVPGPVPTSPANNDYKAGFAAAMMLKDLRLAQEAATSAGVSTPLGAKSRDLYEKFTEISADDMDFSGIINMLRDQS</sequence>
<dbReference type="InterPro" id="IPR002204">
    <property type="entry name" value="3-OH-isobutyrate_DH-rel_CS"/>
</dbReference>
<dbReference type="PIRSF" id="PIRSF000103">
    <property type="entry name" value="HIBADH"/>
    <property type="match status" value="1"/>
</dbReference>
<dbReference type="NCBIfam" id="TIGR01692">
    <property type="entry name" value="HIBADH"/>
    <property type="match status" value="1"/>
</dbReference>
<dbReference type="InterPro" id="IPR006115">
    <property type="entry name" value="6PGDH_NADP-bd"/>
</dbReference>
<evidence type="ECO:0000259" key="6">
    <source>
        <dbReference type="Pfam" id="PF14833"/>
    </source>
</evidence>
<evidence type="ECO:0000313" key="7">
    <source>
        <dbReference type="EMBL" id="VAW05975.1"/>
    </source>
</evidence>
<protein>
    <submittedName>
        <fullName evidence="7">3-hydroxyisobutyrate dehydrogenase</fullName>
        <ecNumber evidence="7">1.1.1.31</ecNumber>
    </submittedName>
</protein>
<dbReference type="Pfam" id="PF03446">
    <property type="entry name" value="NAD_binding_2"/>
    <property type="match status" value="1"/>
</dbReference>
<feature type="domain" description="6-phosphogluconate dehydrogenase NADP-binding" evidence="5">
    <location>
        <begin position="3"/>
        <end position="162"/>
    </location>
</feature>
<evidence type="ECO:0000256" key="4">
    <source>
        <dbReference type="ARBA" id="ARBA00023027"/>
    </source>
</evidence>
<proteinExistence type="predicted"/>
<organism evidence="7">
    <name type="scientific">hydrothermal vent metagenome</name>
    <dbReference type="NCBI Taxonomy" id="652676"/>
    <lineage>
        <taxon>unclassified sequences</taxon>
        <taxon>metagenomes</taxon>
        <taxon>ecological metagenomes</taxon>
    </lineage>
</organism>
<keyword evidence="4" id="KW-0520">NAD</keyword>
<dbReference type="PROSITE" id="PS00895">
    <property type="entry name" value="3_HYDROXYISOBUT_DH"/>
    <property type="match status" value="1"/>
</dbReference>
<name>A0A3B0SJJ6_9ZZZZ</name>
<keyword evidence="3 7" id="KW-0560">Oxidoreductase</keyword>
<accession>A0A3B0SJJ6</accession>
<comment type="pathway">
    <text evidence="1">Amino-acid degradation.</text>
</comment>
<dbReference type="SUPFAM" id="SSF48179">
    <property type="entry name" value="6-phosphogluconate dehydrogenase C-terminal domain-like"/>
    <property type="match status" value="1"/>
</dbReference>
<dbReference type="AlphaFoldDB" id="A0A3B0SJJ6"/>
<dbReference type="EC" id="1.1.1.31" evidence="7"/>
<dbReference type="GO" id="GO:0050661">
    <property type="term" value="F:NADP binding"/>
    <property type="evidence" value="ECO:0007669"/>
    <property type="project" value="InterPro"/>
</dbReference>
<dbReference type="SUPFAM" id="SSF51735">
    <property type="entry name" value="NAD(P)-binding Rossmann-fold domains"/>
    <property type="match status" value="1"/>
</dbReference>
<evidence type="ECO:0000256" key="1">
    <source>
        <dbReference type="ARBA" id="ARBA00005023"/>
    </source>
</evidence>
<dbReference type="Pfam" id="PF14833">
    <property type="entry name" value="NAD_binding_11"/>
    <property type="match status" value="1"/>
</dbReference>
<dbReference type="InterPro" id="IPR029154">
    <property type="entry name" value="HIBADH-like_NADP-bd"/>
</dbReference>
<dbReference type="GO" id="GO:0009083">
    <property type="term" value="P:branched-chain amino acid catabolic process"/>
    <property type="evidence" value="ECO:0007669"/>
    <property type="project" value="UniProtKB-KW"/>
</dbReference>
<dbReference type="FunFam" id="1.10.1040.10:FF:000006">
    <property type="entry name" value="3-hydroxyisobutyrate dehydrogenase"/>
    <property type="match status" value="1"/>
</dbReference>
<dbReference type="PANTHER" id="PTHR22981">
    <property type="entry name" value="3-HYDROXYISOBUTYRATE DEHYDROGENASE-RELATED"/>
    <property type="match status" value="1"/>
</dbReference>
<dbReference type="GO" id="GO:0008442">
    <property type="term" value="F:3-hydroxyisobutyrate dehydrogenase activity"/>
    <property type="evidence" value="ECO:0007669"/>
    <property type="project" value="UniProtKB-EC"/>
</dbReference>
<dbReference type="InterPro" id="IPR013328">
    <property type="entry name" value="6PGD_dom2"/>
</dbReference>
<gene>
    <name evidence="7" type="ORF">MNBD_ALPHA01-1229</name>
</gene>
<keyword evidence="2" id="KW-0101">Branched-chain amino acid catabolism</keyword>
<dbReference type="PANTHER" id="PTHR22981:SF7">
    <property type="entry name" value="3-HYDROXYISOBUTYRATE DEHYDROGENASE, MITOCHONDRIAL"/>
    <property type="match status" value="1"/>
</dbReference>
<reference evidence="7" key="1">
    <citation type="submission" date="2018-06" db="EMBL/GenBank/DDBJ databases">
        <authorList>
            <person name="Zhirakovskaya E."/>
        </authorList>
    </citation>
    <scope>NUCLEOTIDE SEQUENCE</scope>
</reference>
<dbReference type="InterPro" id="IPR015815">
    <property type="entry name" value="HIBADH-related"/>
</dbReference>
<dbReference type="GO" id="GO:0051287">
    <property type="term" value="F:NAD binding"/>
    <property type="evidence" value="ECO:0007669"/>
    <property type="project" value="InterPro"/>
</dbReference>
<dbReference type="InterPro" id="IPR008927">
    <property type="entry name" value="6-PGluconate_DH-like_C_sf"/>
</dbReference>
<dbReference type="InterPro" id="IPR011548">
    <property type="entry name" value="HIBADH"/>
</dbReference>
<dbReference type="InterPro" id="IPR036291">
    <property type="entry name" value="NAD(P)-bd_dom_sf"/>
</dbReference>
<evidence type="ECO:0000256" key="3">
    <source>
        <dbReference type="ARBA" id="ARBA00023002"/>
    </source>
</evidence>
<dbReference type="Gene3D" id="3.40.50.720">
    <property type="entry name" value="NAD(P)-binding Rossmann-like Domain"/>
    <property type="match status" value="1"/>
</dbReference>
<evidence type="ECO:0000256" key="2">
    <source>
        <dbReference type="ARBA" id="ARBA00022456"/>
    </source>
</evidence>